<gene>
    <name evidence="1" type="ORF">CWI75_10550</name>
</gene>
<proteinExistence type="predicted"/>
<keyword evidence="2" id="KW-1185">Reference proteome</keyword>
<evidence type="ECO:0000313" key="2">
    <source>
        <dbReference type="Proteomes" id="UP000234845"/>
    </source>
</evidence>
<dbReference type="OrthoDB" id="5738435at2"/>
<evidence type="ECO:0000313" key="1">
    <source>
        <dbReference type="EMBL" id="PLW82540.1"/>
    </source>
</evidence>
<accession>A0A2N5Y2B6</accession>
<dbReference type="RefSeq" id="WP_101521792.1">
    <property type="nucleotide sequence ID" value="NZ_PKLZ01000008.1"/>
</dbReference>
<sequence length="148" mass="16488">MNYLLIFFIIMVALAPLTHFLPSKHQRKQVALRECAALNGLFVEFRSLPGQAAGNRGEPGSVIYYGLRLPASRQRPVRRQAWLHTGNQWRSVGNPAPLPEPLAACPEAILASSLEEGSCGIYWQEQGDEGTVAEISRILRVWAQQIHD</sequence>
<organism evidence="1 2">
    <name type="scientific">Kineobactrum sediminis</name>
    <dbReference type="NCBI Taxonomy" id="1905677"/>
    <lineage>
        <taxon>Bacteria</taxon>
        <taxon>Pseudomonadati</taxon>
        <taxon>Pseudomonadota</taxon>
        <taxon>Gammaproteobacteria</taxon>
        <taxon>Cellvibrionales</taxon>
        <taxon>Halieaceae</taxon>
        <taxon>Kineobactrum</taxon>
    </lineage>
</organism>
<reference evidence="2" key="1">
    <citation type="submission" date="2017-11" db="EMBL/GenBank/DDBJ databases">
        <title>The draft genome sequence of Chromatocurvus sp. F02.</title>
        <authorList>
            <person name="Du Z.-J."/>
            <person name="Chang Y.-Q."/>
        </authorList>
    </citation>
    <scope>NUCLEOTIDE SEQUENCE [LARGE SCALE GENOMIC DNA]</scope>
    <source>
        <strain evidence="2">F02</strain>
    </source>
</reference>
<name>A0A2N5Y2B6_9GAMM</name>
<dbReference type="AlphaFoldDB" id="A0A2N5Y2B6"/>
<dbReference type="Proteomes" id="UP000234845">
    <property type="component" value="Unassembled WGS sequence"/>
</dbReference>
<protein>
    <submittedName>
        <fullName evidence="1">Uncharacterized protein</fullName>
    </submittedName>
</protein>
<dbReference type="EMBL" id="PKLZ01000008">
    <property type="protein sequence ID" value="PLW82540.1"/>
    <property type="molecule type" value="Genomic_DNA"/>
</dbReference>
<comment type="caution">
    <text evidence="1">The sequence shown here is derived from an EMBL/GenBank/DDBJ whole genome shotgun (WGS) entry which is preliminary data.</text>
</comment>